<evidence type="ECO:0000256" key="2">
    <source>
        <dbReference type="ARBA" id="ARBA00009670"/>
    </source>
</evidence>
<name>A0A8K0K0J8_LADFU</name>
<dbReference type="Pfam" id="PF03109">
    <property type="entry name" value="ABC1"/>
    <property type="match status" value="1"/>
</dbReference>
<comment type="pathway">
    <text evidence="1">Cofactor biosynthesis; ubiquinone biosynthesis.</text>
</comment>
<dbReference type="PANTHER" id="PTHR43851:SF3">
    <property type="entry name" value="COENZYME Q8"/>
    <property type="match status" value="1"/>
</dbReference>
<dbReference type="GO" id="GO:0005524">
    <property type="term" value="F:ATP binding"/>
    <property type="evidence" value="ECO:0007669"/>
    <property type="project" value="UniProtKB-KW"/>
</dbReference>
<feature type="compositionally biased region" description="Basic and acidic residues" evidence="6">
    <location>
        <begin position="178"/>
        <end position="195"/>
    </location>
</feature>
<accession>A0A8K0K0J8</accession>
<dbReference type="EMBL" id="KZ308235">
    <property type="protein sequence ID" value="KAG8225372.1"/>
    <property type="molecule type" value="Genomic_DNA"/>
</dbReference>
<keyword evidence="4" id="KW-0547">Nucleotide-binding</keyword>
<evidence type="ECO:0000313" key="9">
    <source>
        <dbReference type="Proteomes" id="UP000792457"/>
    </source>
</evidence>
<comment type="similarity">
    <text evidence="2">Belongs to the protein kinase superfamily. ADCK protein kinase family.</text>
</comment>
<evidence type="ECO:0000259" key="7">
    <source>
        <dbReference type="Pfam" id="PF03109"/>
    </source>
</evidence>
<dbReference type="InterPro" id="IPR004147">
    <property type="entry name" value="ABC1_dom"/>
</dbReference>
<evidence type="ECO:0000313" key="8">
    <source>
        <dbReference type="EMBL" id="KAG8225372.1"/>
    </source>
</evidence>
<dbReference type="CDD" id="cd13970">
    <property type="entry name" value="ABC1_ADCK3"/>
    <property type="match status" value="1"/>
</dbReference>
<reference evidence="8" key="2">
    <citation type="submission" date="2017-10" db="EMBL/GenBank/DDBJ databases">
        <title>Ladona fulva Genome sequencing and assembly.</title>
        <authorList>
            <person name="Murali S."/>
            <person name="Richards S."/>
            <person name="Bandaranaike D."/>
            <person name="Bellair M."/>
            <person name="Blankenburg K."/>
            <person name="Chao H."/>
            <person name="Dinh H."/>
            <person name="Doddapaneni H."/>
            <person name="Dugan-Rocha S."/>
            <person name="Elkadiri S."/>
            <person name="Gnanaolivu R."/>
            <person name="Hernandez B."/>
            <person name="Skinner E."/>
            <person name="Javaid M."/>
            <person name="Lee S."/>
            <person name="Li M."/>
            <person name="Ming W."/>
            <person name="Munidasa M."/>
            <person name="Muniz J."/>
            <person name="Nguyen L."/>
            <person name="Hughes D."/>
            <person name="Osuji N."/>
            <person name="Pu L.-L."/>
            <person name="Puazo M."/>
            <person name="Qu C."/>
            <person name="Quiroz J."/>
            <person name="Raj R."/>
            <person name="Weissenberger G."/>
            <person name="Xin Y."/>
            <person name="Zou X."/>
            <person name="Han Y."/>
            <person name="Worley K."/>
            <person name="Muzny D."/>
            <person name="Gibbs R."/>
        </authorList>
    </citation>
    <scope>NUCLEOTIDE SEQUENCE</scope>
    <source>
        <strain evidence="8">Sampled in the wild</strain>
    </source>
</reference>
<evidence type="ECO:0000256" key="4">
    <source>
        <dbReference type="ARBA" id="ARBA00022741"/>
    </source>
</evidence>
<dbReference type="SUPFAM" id="SSF56112">
    <property type="entry name" value="Protein kinase-like (PK-like)"/>
    <property type="match status" value="1"/>
</dbReference>
<feature type="region of interest" description="Disordered" evidence="6">
    <location>
        <begin position="178"/>
        <end position="218"/>
    </location>
</feature>
<feature type="domain" description="ABC1 atypical kinase-like" evidence="7">
    <location>
        <begin position="323"/>
        <end position="562"/>
    </location>
</feature>
<sequence length="648" mass="72932">MSRHLGTDLLIILKGLDCVIKQGIRLEENRLRHIWLTSSIRTLSEELCQKSVNTGKEILNDPKILQNSATRIFTESVERSSVVLAGIKEVACYASAKENILPKDDEVSEKVKEKEDYITPTPDTNLADKKSNAIEVEEVKMSADIMKNKNYGELTMGKANDIDKVENGILSKSAHYIRPEESSKFDPETETKDTSLPKTFILSPKDQQEQLSSRARQRRVPASRLARLVSFGGLAAGLGFGTAAEFARRTIERTVSKSEGKKSAKSEKLIPSAASLFLTQANAERIVNTLCKVRGAALKIGQILSIQDNNIVSPELQKAFERVRQAADFMPTWQVKRVMVKEFGPDWESMLTAFEETPFAAASIGQVHLAMLHDGRQVAMKIQYPGVAEGIESDIDNLVSILKVWNIFPEGFFIDNVVKVAKRELAWEVDYVREAECAKKFKDLLRPYPEYLVPSVIDELSTKQVYTTELVNGIPIDKCAELDQATRDHVCLLIMRLCLKELFEFLYMQTDPNWSNFFYDPESKKLALLDFGATRSYEKAFMDKYILVIKAAADGKRDEAMQAAHVDAVMILGEVFGTGGFDFGAQNTTLRLQRLIPTIVTERLCPPPEEIYSLHRKLSGVFLLCAKLRVTMNCRILFEEVLNEYKFG</sequence>
<dbReference type="OrthoDB" id="201153at2759"/>
<evidence type="ECO:0000256" key="6">
    <source>
        <dbReference type="SAM" id="MobiDB-lite"/>
    </source>
</evidence>
<evidence type="ECO:0000256" key="1">
    <source>
        <dbReference type="ARBA" id="ARBA00004749"/>
    </source>
</evidence>
<comment type="caution">
    <text evidence="8">The sequence shown here is derived from an EMBL/GenBank/DDBJ whole genome shotgun (WGS) entry which is preliminary data.</text>
</comment>
<organism evidence="8 9">
    <name type="scientific">Ladona fulva</name>
    <name type="common">Scarce chaser dragonfly</name>
    <name type="synonym">Libellula fulva</name>
    <dbReference type="NCBI Taxonomy" id="123851"/>
    <lineage>
        <taxon>Eukaryota</taxon>
        <taxon>Metazoa</taxon>
        <taxon>Ecdysozoa</taxon>
        <taxon>Arthropoda</taxon>
        <taxon>Hexapoda</taxon>
        <taxon>Insecta</taxon>
        <taxon>Pterygota</taxon>
        <taxon>Palaeoptera</taxon>
        <taxon>Odonata</taxon>
        <taxon>Epiprocta</taxon>
        <taxon>Anisoptera</taxon>
        <taxon>Libelluloidea</taxon>
        <taxon>Libellulidae</taxon>
        <taxon>Ladona</taxon>
    </lineage>
</organism>
<dbReference type="PANTHER" id="PTHR43851">
    <property type="match status" value="1"/>
</dbReference>
<dbReference type="InterPro" id="IPR051409">
    <property type="entry name" value="Atypical_kinase_ADCK"/>
</dbReference>
<dbReference type="Proteomes" id="UP000792457">
    <property type="component" value="Unassembled WGS sequence"/>
</dbReference>
<reference evidence="8" key="1">
    <citation type="submission" date="2013-04" db="EMBL/GenBank/DDBJ databases">
        <authorList>
            <person name="Qu J."/>
            <person name="Murali S.C."/>
            <person name="Bandaranaike D."/>
            <person name="Bellair M."/>
            <person name="Blankenburg K."/>
            <person name="Chao H."/>
            <person name="Dinh H."/>
            <person name="Doddapaneni H."/>
            <person name="Downs B."/>
            <person name="Dugan-Rocha S."/>
            <person name="Elkadiri S."/>
            <person name="Gnanaolivu R.D."/>
            <person name="Hernandez B."/>
            <person name="Javaid M."/>
            <person name="Jayaseelan J.C."/>
            <person name="Lee S."/>
            <person name="Li M."/>
            <person name="Ming W."/>
            <person name="Munidasa M."/>
            <person name="Muniz J."/>
            <person name="Nguyen L."/>
            <person name="Ongeri F."/>
            <person name="Osuji N."/>
            <person name="Pu L.-L."/>
            <person name="Puazo M."/>
            <person name="Qu C."/>
            <person name="Quiroz J."/>
            <person name="Raj R."/>
            <person name="Weissenberger G."/>
            <person name="Xin Y."/>
            <person name="Zou X."/>
            <person name="Han Y."/>
            <person name="Richards S."/>
            <person name="Worley K."/>
            <person name="Muzny D."/>
            <person name="Gibbs R."/>
        </authorList>
    </citation>
    <scope>NUCLEOTIDE SEQUENCE</scope>
    <source>
        <strain evidence="8">Sampled in the wild</strain>
    </source>
</reference>
<dbReference type="InterPro" id="IPR011009">
    <property type="entry name" value="Kinase-like_dom_sf"/>
</dbReference>
<dbReference type="InterPro" id="IPR034646">
    <property type="entry name" value="ADCK3_dom"/>
</dbReference>
<keyword evidence="9" id="KW-1185">Reference proteome</keyword>
<protein>
    <recommendedName>
        <fullName evidence="7">ABC1 atypical kinase-like domain-containing protein</fullName>
    </recommendedName>
</protein>
<gene>
    <name evidence="8" type="ORF">J437_LFUL005387</name>
</gene>
<dbReference type="AlphaFoldDB" id="A0A8K0K0J8"/>
<evidence type="ECO:0000256" key="5">
    <source>
        <dbReference type="ARBA" id="ARBA00022840"/>
    </source>
</evidence>
<dbReference type="GO" id="GO:0006744">
    <property type="term" value="P:ubiquinone biosynthetic process"/>
    <property type="evidence" value="ECO:0007669"/>
    <property type="project" value="TreeGrafter"/>
</dbReference>
<keyword evidence="3" id="KW-0808">Transferase</keyword>
<evidence type="ECO:0000256" key="3">
    <source>
        <dbReference type="ARBA" id="ARBA00022679"/>
    </source>
</evidence>
<dbReference type="GO" id="GO:0016740">
    <property type="term" value="F:transferase activity"/>
    <property type="evidence" value="ECO:0007669"/>
    <property type="project" value="UniProtKB-KW"/>
</dbReference>
<proteinExistence type="inferred from homology"/>
<keyword evidence="5" id="KW-0067">ATP-binding</keyword>